<dbReference type="Proteomes" id="UP000629025">
    <property type="component" value="Unassembled WGS sequence"/>
</dbReference>
<reference evidence="3" key="1">
    <citation type="journal article" date="2019" name="Int. J. Syst. Evol. Microbiol.">
        <title>The Global Catalogue of Microorganisms (GCM) 10K type strain sequencing project: providing services to taxonomists for standard genome sequencing and annotation.</title>
        <authorList>
            <consortium name="The Broad Institute Genomics Platform"/>
            <consortium name="The Broad Institute Genome Sequencing Center for Infectious Disease"/>
            <person name="Wu L."/>
            <person name="Ma J."/>
        </authorList>
    </citation>
    <scope>NUCLEOTIDE SEQUENCE [LARGE SCALE GENOMIC DNA]</scope>
    <source>
        <strain evidence="3">CGMCC 1.15341</strain>
    </source>
</reference>
<evidence type="ECO:0000313" key="2">
    <source>
        <dbReference type="EMBL" id="GGB97011.1"/>
    </source>
</evidence>
<evidence type="ECO:0000256" key="1">
    <source>
        <dbReference type="SAM" id="MobiDB-lite"/>
    </source>
</evidence>
<dbReference type="RefSeq" id="WP_188748552.1">
    <property type="nucleotide sequence ID" value="NZ_BMIJ01000004.1"/>
</dbReference>
<protein>
    <submittedName>
        <fullName evidence="2">Uncharacterized protein</fullName>
    </submittedName>
</protein>
<gene>
    <name evidence="2" type="ORF">GCM10011352_23940</name>
</gene>
<sequence length="115" mass="13360">MNEDDITAYLQQFSLEQLEEINQLVIKLVIKKAEDKKRRAEELKLKRQQEALRRKKQEEDLRAKRQAAEQSRKQQQPMRAVGGMPPSPPKDIAALAEAADLDISGLLRDIDRRKR</sequence>
<feature type="compositionally biased region" description="Basic and acidic residues" evidence="1">
    <location>
        <begin position="50"/>
        <end position="72"/>
    </location>
</feature>
<evidence type="ECO:0000313" key="3">
    <source>
        <dbReference type="Proteomes" id="UP000629025"/>
    </source>
</evidence>
<organism evidence="2 3">
    <name type="scientific">Marinobacterium zhoushanense</name>
    <dbReference type="NCBI Taxonomy" id="1679163"/>
    <lineage>
        <taxon>Bacteria</taxon>
        <taxon>Pseudomonadati</taxon>
        <taxon>Pseudomonadota</taxon>
        <taxon>Gammaproteobacteria</taxon>
        <taxon>Oceanospirillales</taxon>
        <taxon>Oceanospirillaceae</taxon>
        <taxon>Marinobacterium</taxon>
    </lineage>
</organism>
<dbReference type="EMBL" id="BMIJ01000004">
    <property type="protein sequence ID" value="GGB97011.1"/>
    <property type="molecule type" value="Genomic_DNA"/>
</dbReference>
<comment type="caution">
    <text evidence="2">The sequence shown here is derived from an EMBL/GenBank/DDBJ whole genome shotgun (WGS) entry which is preliminary data.</text>
</comment>
<feature type="region of interest" description="Disordered" evidence="1">
    <location>
        <begin position="50"/>
        <end position="92"/>
    </location>
</feature>
<accession>A0ABQ1KHI0</accession>
<name>A0ABQ1KHI0_9GAMM</name>
<keyword evidence="3" id="KW-1185">Reference proteome</keyword>
<proteinExistence type="predicted"/>